<keyword evidence="3" id="KW-0378">Hydrolase</keyword>
<keyword evidence="3" id="KW-0255">Endonuclease</keyword>
<dbReference type="EMBL" id="JAQOSO010000039">
    <property type="protein sequence ID" value="MDJ1174037.1"/>
    <property type="molecule type" value="Genomic_DNA"/>
</dbReference>
<dbReference type="RefSeq" id="WP_283766377.1">
    <property type="nucleotide sequence ID" value="NZ_JAQOSO010000039.1"/>
</dbReference>
<name>A0ABT7B5D3_9CYAN</name>
<protein>
    <submittedName>
        <fullName evidence="3">Uma2 family endonuclease</fullName>
    </submittedName>
</protein>
<dbReference type="InterPro" id="IPR008538">
    <property type="entry name" value="Uma2"/>
</dbReference>
<feature type="region of interest" description="Disordered" evidence="1">
    <location>
        <begin position="214"/>
        <end position="241"/>
    </location>
</feature>
<dbReference type="Pfam" id="PF05685">
    <property type="entry name" value="Uma2"/>
    <property type="match status" value="1"/>
</dbReference>
<proteinExistence type="predicted"/>
<dbReference type="PANTHER" id="PTHR33352">
    <property type="entry name" value="SLR1095 PROTEIN"/>
    <property type="match status" value="1"/>
</dbReference>
<evidence type="ECO:0000313" key="3">
    <source>
        <dbReference type="EMBL" id="MDJ1174037.1"/>
    </source>
</evidence>
<organism evidence="3 4">
    <name type="scientific">Roseofilum capinflatum BLCC-M114</name>
    <dbReference type="NCBI Taxonomy" id="3022440"/>
    <lineage>
        <taxon>Bacteria</taxon>
        <taxon>Bacillati</taxon>
        <taxon>Cyanobacteriota</taxon>
        <taxon>Cyanophyceae</taxon>
        <taxon>Desertifilales</taxon>
        <taxon>Desertifilaceae</taxon>
        <taxon>Roseofilum</taxon>
        <taxon>Roseofilum capinflatum</taxon>
    </lineage>
</organism>
<evidence type="ECO:0000259" key="2">
    <source>
        <dbReference type="Pfam" id="PF05685"/>
    </source>
</evidence>
<keyword evidence="4" id="KW-1185">Reference proteome</keyword>
<dbReference type="Proteomes" id="UP001235849">
    <property type="component" value="Unassembled WGS sequence"/>
</dbReference>
<sequence>MVNLSQKQQTSLPTMYDLPSEEVGESGLPDLFHPLQATLLRLTFQPFTYPSERVLAAMDLNIYYDPNNTRLYKRPDWFGVVGVPKLYEEQDLRLSYVIWQEGVNPFIVVELLSASTQKEDLGETEPEPDEPPTKWQVYEEILQVPYYVVYDRKNSAFRAFHHQGKRYQELQVPDNRLWLPHLGIGLGLWQGVYDNSDRLWLRFYDASGNWIPTPEERERQRAEQERQRAEQEQQRADEQQQRAERFRRLLLENGINPDDVG</sequence>
<feature type="domain" description="Putative restriction endonuclease" evidence="2">
    <location>
        <begin position="16"/>
        <end position="189"/>
    </location>
</feature>
<dbReference type="PANTHER" id="PTHR33352:SF3">
    <property type="entry name" value="SLR1612 PROTEIN"/>
    <property type="match status" value="1"/>
</dbReference>
<gene>
    <name evidence="3" type="ORF">PMG25_08015</name>
</gene>
<evidence type="ECO:0000313" key="4">
    <source>
        <dbReference type="Proteomes" id="UP001235849"/>
    </source>
</evidence>
<reference evidence="3 4" key="1">
    <citation type="submission" date="2023-01" db="EMBL/GenBank/DDBJ databases">
        <title>Novel diversity within Roseofilum (Cyanobacteria; Desertifilaceae) from marine benthic mats with descriptions of four novel species.</title>
        <authorList>
            <person name="Wang Y."/>
            <person name="Berthold D.E."/>
            <person name="Hu J."/>
            <person name="Lefler F.W."/>
            <person name="Laughinghouse H.D. IV."/>
        </authorList>
    </citation>
    <scope>NUCLEOTIDE SEQUENCE [LARGE SCALE GENOMIC DNA]</scope>
    <source>
        <strain evidence="3 4">BLCC-M114</strain>
    </source>
</reference>
<dbReference type="GO" id="GO:0004519">
    <property type="term" value="F:endonuclease activity"/>
    <property type="evidence" value="ECO:0007669"/>
    <property type="project" value="UniProtKB-KW"/>
</dbReference>
<evidence type="ECO:0000256" key="1">
    <source>
        <dbReference type="SAM" id="MobiDB-lite"/>
    </source>
</evidence>
<accession>A0ABT7B5D3</accession>
<keyword evidence="3" id="KW-0540">Nuclease</keyword>
<comment type="caution">
    <text evidence="3">The sequence shown here is derived from an EMBL/GenBank/DDBJ whole genome shotgun (WGS) entry which is preliminary data.</text>
</comment>
<dbReference type="CDD" id="cd06260">
    <property type="entry name" value="DUF820-like"/>
    <property type="match status" value="1"/>
</dbReference>